<keyword evidence="3" id="KW-1185">Reference proteome</keyword>
<organism evidence="2 3">
    <name type="scientific">Enterococcus quebecensis</name>
    <dbReference type="NCBI Taxonomy" id="903983"/>
    <lineage>
        <taxon>Bacteria</taxon>
        <taxon>Bacillati</taxon>
        <taxon>Bacillota</taxon>
        <taxon>Bacilli</taxon>
        <taxon>Lactobacillales</taxon>
        <taxon>Enterococcaceae</taxon>
        <taxon>Enterococcus</taxon>
    </lineage>
</organism>
<feature type="domain" description="Mga helix-turn-helix" evidence="1">
    <location>
        <begin position="85"/>
        <end position="168"/>
    </location>
</feature>
<evidence type="ECO:0000259" key="1">
    <source>
        <dbReference type="Pfam" id="PF05043"/>
    </source>
</evidence>
<name>A0A1E5GSI1_9ENTE</name>
<evidence type="ECO:0000313" key="2">
    <source>
        <dbReference type="EMBL" id="OEG15642.1"/>
    </source>
</evidence>
<dbReference type="AlphaFoldDB" id="A0A1E5GSI1"/>
<dbReference type="InterPro" id="IPR007737">
    <property type="entry name" value="Mga_HTH"/>
</dbReference>
<dbReference type="PATRIC" id="fig|903983.4.peg.2404"/>
<dbReference type="Pfam" id="PF05043">
    <property type="entry name" value="Mga"/>
    <property type="match status" value="1"/>
</dbReference>
<dbReference type="EMBL" id="MIKB01000015">
    <property type="protein sequence ID" value="OEG15642.1"/>
    <property type="molecule type" value="Genomic_DNA"/>
</dbReference>
<dbReference type="OrthoDB" id="2174539at2"/>
<protein>
    <recommendedName>
        <fullName evidence="1">Mga helix-turn-helix domain-containing protein</fullName>
    </recommendedName>
</protein>
<proteinExistence type="predicted"/>
<evidence type="ECO:0000313" key="3">
    <source>
        <dbReference type="Proteomes" id="UP000094764"/>
    </source>
</evidence>
<accession>A0A1E5GSI1</accession>
<comment type="caution">
    <text evidence="2">The sequence shown here is derived from an EMBL/GenBank/DDBJ whole genome shotgun (WGS) entry which is preliminary data.</text>
</comment>
<dbReference type="Proteomes" id="UP000094764">
    <property type="component" value="Unassembled WGS sequence"/>
</dbReference>
<sequence length="479" mass="56594">MLMTQLIKKNEQIKLDLFTRIVNSQMIEADVLQTQVSLSKNRLYHFILQLNRDLAIYQMPITINYKENKYLIEENTNDHHPSLLIYELIQHYLHSSAMFQLTYLFLHEEERSITDIAYELLFSQSHTYYVIRQINPFLEQFNLKLTVANKTVFLKGRAADIFIFRFLVFSFLFFYRSPYSAIEEERKKSIANKKTVPYAKQMTYSELHSFNSFFYVLEHTPTDLDRLLTEIQSSSVFPLTTIFAKKENDLDHPFLLFFLRIFIPRIYTFEDMFHFGETLEGMLDFDLAVLSKQMLDAVFETFTLESLPRLHKNYYASLYILTLHLSYIQFFGHDIKNIFYSQALTTESLQSDALLYEQLIDFYDQFQPTIPWSKKEESKQVLIDTLYLIVLGEHQQQVMIYIDFGGNIVAELALKRKLMKILNPDTFVFTTDDTLANVIIANYVAPIERKDTAFLLVENFNEAGTWKAIYTQLLQLVKE</sequence>
<reference evidence="3" key="1">
    <citation type="submission" date="2016-09" db="EMBL/GenBank/DDBJ databases">
        <authorList>
            <person name="Gulvik C.A."/>
        </authorList>
    </citation>
    <scope>NUCLEOTIDE SEQUENCE [LARGE SCALE GENOMIC DNA]</scope>
    <source>
        <strain evidence="3">LMG 26306</strain>
    </source>
</reference>
<gene>
    <name evidence="2" type="ORF">BCR23_09255</name>
</gene>
<dbReference type="RefSeq" id="WP_069635511.1">
    <property type="nucleotide sequence ID" value="NZ_JXKZ01000006.1"/>
</dbReference>